<comment type="caution">
    <text evidence="1">The sequence shown here is derived from an EMBL/GenBank/DDBJ whole genome shotgun (WGS) entry which is preliminary data.</text>
</comment>
<proteinExistence type="predicted"/>
<reference evidence="1" key="1">
    <citation type="journal article" date="2012" name="PLoS ONE">
        <title>Gene sets for utilization of primary and secondary nutrition supplies in the distal gut of endangered iberian lynx.</title>
        <authorList>
            <person name="Alcaide M."/>
            <person name="Messina E."/>
            <person name="Richter M."/>
            <person name="Bargiela R."/>
            <person name="Peplies J."/>
            <person name="Huws S.A."/>
            <person name="Newbold C.J."/>
            <person name="Golyshin P.N."/>
            <person name="Simon M.A."/>
            <person name="Lopez G."/>
            <person name="Yakimov M.M."/>
            <person name="Ferrer M."/>
        </authorList>
    </citation>
    <scope>NUCLEOTIDE SEQUENCE</scope>
</reference>
<gene>
    <name evidence="1" type="ORF">EVA_07634</name>
</gene>
<organism evidence="1">
    <name type="scientific">gut metagenome</name>
    <dbReference type="NCBI Taxonomy" id="749906"/>
    <lineage>
        <taxon>unclassified sequences</taxon>
        <taxon>metagenomes</taxon>
        <taxon>organismal metagenomes</taxon>
    </lineage>
</organism>
<dbReference type="EMBL" id="AMCI01001875">
    <property type="protein sequence ID" value="EJX04257.1"/>
    <property type="molecule type" value="Genomic_DNA"/>
</dbReference>
<name>J9GAE1_9ZZZZ</name>
<evidence type="ECO:0000313" key="1">
    <source>
        <dbReference type="EMBL" id="EJX04257.1"/>
    </source>
</evidence>
<sequence length="96" mass="10669">MPVFQFDCCCCQSPPANFLFILQAKAVAIAYIVHSNFHPCPLPLQLTSQGLTRLLRFSGRCPSGSISHSEALFLLCILPFHDIPGDDRNHCLPLEE</sequence>
<protein>
    <submittedName>
        <fullName evidence="1">Uncharacterized protein</fullName>
    </submittedName>
</protein>
<dbReference type="AlphaFoldDB" id="J9GAE1"/>
<accession>J9GAE1</accession>